<reference evidence="1 2" key="1">
    <citation type="submission" date="2021-06" db="EMBL/GenBank/DDBJ databases">
        <authorList>
            <person name="Kallberg Y."/>
            <person name="Tangrot J."/>
            <person name="Rosling A."/>
        </authorList>
    </citation>
    <scope>NUCLEOTIDE SEQUENCE [LARGE SCALE GENOMIC DNA]</scope>
    <source>
        <strain evidence="1 2">120-4 pot B 10/14</strain>
    </source>
</reference>
<sequence>MDEVSEIPINFGFALVNEEMIYQAVQLAKTKDTSNLTLTQYQQLGEELATKVFIPQLIIQLDKITARKPVRAVKDYHSAEVSFVKKAKQMISLVKMIKISEKVGQEANYKQAALKALNIFKNTTADEIRVGKDKLKKYAGWLVDMKGGAELQKYPELRQFMQSLMNFLDAVGDEELLQEGLSLCTEIAENIVHRIDDDEKD</sequence>
<keyword evidence="2" id="KW-1185">Reference proteome</keyword>
<evidence type="ECO:0000313" key="2">
    <source>
        <dbReference type="Proteomes" id="UP000789901"/>
    </source>
</evidence>
<comment type="caution">
    <text evidence="1">The sequence shown here is derived from an EMBL/GenBank/DDBJ whole genome shotgun (WGS) entry which is preliminary data.</text>
</comment>
<proteinExistence type="predicted"/>
<accession>A0ABN7UDF9</accession>
<name>A0ABN7UDF9_GIGMA</name>
<gene>
    <name evidence="1" type="ORF">GMARGA_LOCUS4549</name>
</gene>
<dbReference type="Proteomes" id="UP000789901">
    <property type="component" value="Unassembled WGS sequence"/>
</dbReference>
<organism evidence="1 2">
    <name type="scientific">Gigaspora margarita</name>
    <dbReference type="NCBI Taxonomy" id="4874"/>
    <lineage>
        <taxon>Eukaryota</taxon>
        <taxon>Fungi</taxon>
        <taxon>Fungi incertae sedis</taxon>
        <taxon>Mucoromycota</taxon>
        <taxon>Glomeromycotina</taxon>
        <taxon>Glomeromycetes</taxon>
        <taxon>Diversisporales</taxon>
        <taxon>Gigasporaceae</taxon>
        <taxon>Gigaspora</taxon>
    </lineage>
</organism>
<dbReference type="EMBL" id="CAJVQB010001805">
    <property type="protein sequence ID" value="CAG8550817.1"/>
    <property type="molecule type" value="Genomic_DNA"/>
</dbReference>
<evidence type="ECO:0000313" key="1">
    <source>
        <dbReference type="EMBL" id="CAG8550817.1"/>
    </source>
</evidence>
<protein>
    <submittedName>
        <fullName evidence="1">6115_t:CDS:1</fullName>
    </submittedName>
</protein>